<name>A0ABR2IQR2_9EUKA</name>
<gene>
    <name evidence="3" type="ORF">M9Y10_010224</name>
</gene>
<proteinExistence type="predicted"/>
<evidence type="ECO:0000313" key="4">
    <source>
        <dbReference type="Proteomes" id="UP001470230"/>
    </source>
</evidence>
<evidence type="ECO:0000256" key="1">
    <source>
        <dbReference type="SAM" id="MobiDB-lite"/>
    </source>
</evidence>
<protein>
    <submittedName>
        <fullName evidence="3">Uncharacterized protein</fullName>
    </submittedName>
</protein>
<organism evidence="3 4">
    <name type="scientific">Tritrichomonas musculus</name>
    <dbReference type="NCBI Taxonomy" id="1915356"/>
    <lineage>
        <taxon>Eukaryota</taxon>
        <taxon>Metamonada</taxon>
        <taxon>Parabasalia</taxon>
        <taxon>Tritrichomonadida</taxon>
        <taxon>Tritrichomonadidae</taxon>
        <taxon>Tritrichomonas</taxon>
    </lineage>
</organism>
<keyword evidence="4" id="KW-1185">Reference proteome</keyword>
<reference evidence="3 4" key="1">
    <citation type="submission" date="2024-04" db="EMBL/GenBank/DDBJ databases">
        <title>Tritrichomonas musculus Genome.</title>
        <authorList>
            <person name="Alves-Ferreira E."/>
            <person name="Grigg M."/>
            <person name="Lorenzi H."/>
            <person name="Galac M."/>
        </authorList>
    </citation>
    <scope>NUCLEOTIDE SEQUENCE [LARGE SCALE GENOMIC DNA]</scope>
    <source>
        <strain evidence="3 4">EAF2021</strain>
    </source>
</reference>
<keyword evidence="2" id="KW-0812">Transmembrane</keyword>
<accession>A0ABR2IQR2</accession>
<keyword evidence="2" id="KW-1133">Transmembrane helix</keyword>
<comment type="caution">
    <text evidence="3">The sequence shown here is derived from an EMBL/GenBank/DDBJ whole genome shotgun (WGS) entry which is preliminary data.</text>
</comment>
<feature type="region of interest" description="Disordered" evidence="1">
    <location>
        <begin position="61"/>
        <end position="119"/>
    </location>
</feature>
<dbReference type="EMBL" id="JAPFFF010000015">
    <property type="protein sequence ID" value="KAK8867247.1"/>
    <property type="molecule type" value="Genomic_DNA"/>
</dbReference>
<feature type="transmembrane region" description="Helical" evidence="2">
    <location>
        <begin position="216"/>
        <end position="237"/>
    </location>
</feature>
<sequence>MKCHKCDVNSCIDCKDDYTKCSKCSENYHYDPTENKCIHNPTSEFTMTDAFTATYDFTSSSSFTSSPQFTKSPTFTSSPQFTKSPTLTSSPQFTKSPTFTSSSKFTKSSSFTSSSRFTKSSPFTNSNIFTGSSSFTGSSPFTQSLSFTDSSQFTDSSPFTKSSTFTRSKRFTRSNKFTKSNTFSITNAFTDSVNYTEREIIVFNSSKGHKTRLKSFWWIFVVLGCITIIILIILIIYKRKNRNEITTQEIIDAADLERDLINDDNEQILDPFHNNGDDEMLSVDNPLYNDNNDLSDPFRKDFEETLKLINKTDCLDNQNSEIMNISIPLEFKVYINEESIFSFWPEMKNYLLCQISLFCESLQLFLNNIIFSIPYEFNSFIKVSRNIKKSFFFNGGKYFVQSKVRNEIFRFFLDCWVEEKDLEVNADNIWEYYLLSNEFNLFKNVVSNPEYENILQLSCLIYLTKENQDERTIDMLTVERYISRHLDYYLDKYQDKMHDIPLNSLYNIFFHQERKLENEDKAYQFITGYSTTNTMNDINNNNNNTNSKFGNYILLQSLDCLKMSRANGLDAHTRINEHCGFLPKNSSMFFKILDDTYSLKEQENESIKEKLKKLTNCIEEFPIEELTDERITSLCEHVTKSKNIKDTVNQYLPFTHEDEKAIDSNLSNLIDDSNKLKELLEIYTGEEDPTSERLQDLKEQFNDIKYKAKKDKSLSEEVQNKLNEGAESSEILADSIRQQIGRN</sequence>
<dbReference type="Proteomes" id="UP001470230">
    <property type="component" value="Unassembled WGS sequence"/>
</dbReference>
<keyword evidence="2" id="KW-0472">Membrane</keyword>
<evidence type="ECO:0000256" key="2">
    <source>
        <dbReference type="SAM" id="Phobius"/>
    </source>
</evidence>
<evidence type="ECO:0000313" key="3">
    <source>
        <dbReference type="EMBL" id="KAK8867247.1"/>
    </source>
</evidence>